<dbReference type="SUPFAM" id="SSF110395">
    <property type="entry name" value="CutC-like"/>
    <property type="match status" value="1"/>
</dbReference>
<dbReference type="Gene3D" id="3.20.20.380">
    <property type="entry name" value="Copper homeostasis (CutC) domain"/>
    <property type="match status" value="1"/>
</dbReference>
<dbReference type="OrthoDB" id="9815677at2"/>
<name>A0A3N0EZU7_SINP1</name>
<dbReference type="PANTHER" id="PTHR12598:SF0">
    <property type="entry name" value="COPPER HOMEOSTASIS PROTEIN CUTC HOMOLOG"/>
    <property type="match status" value="1"/>
</dbReference>
<comment type="similarity">
    <text evidence="1 2">Belongs to the CutC family.</text>
</comment>
<dbReference type="EMBL" id="RJTM01000012">
    <property type="protein sequence ID" value="RNL93364.1"/>
    <property type="molecule type" value="Genomic_DNA"/>
</dbReference>
<dbReference type="PANTHER" id="PTHR12598">
    <property type="entry name" value="COPPER HOMEOSTASIS PROTEIN CUTC"/>
    <property type="match status" value="1"/>
</dbReference>
<dbReference type="InterPro" id="IPR005627">
    <property type="entry name" value="CutC-like"/>
</dbReference>
<organism evidence="3 4">
    <name type="scientific">Sinomicrobium pectinilyticum</name>
    <dbReference type="NCBI Taxonomy" id="1084421"/>
    <lineage>
        <taxon>Bacteria</taxon>
        <taxon>Pseudomonadati</taxon>
        <taxon>Bacteroidota</taxon>
        <taxon>Flavobacteriia</taxon>
        <taxon>Flavobacteriales</taxon>
        <taxon>Flavobacteriaceae</taxon>
        <taxon>Sinomicrobium</taxon>
    </lineage>
</organism>
<dbReference type="GO" id="GO:0005737">
    <property type="term" value="C:cytoplasm"/>
    <property type="evidence" value="ECO:0007669"/>
    <property type="project" value="UniProtKB-SubCell"/>
</dbReference>
<evidence type="ECO:0000313" key="4">
    <source>
        <dbReference type="Proteomes" id="UP000267469"/>
    </source>
</evidence>
<dbReference type="GO" id="GO:0005507">
    <property type="term" value="F:copper ion binding"/>
    <property type="evidence" value="ECO:0007669"/>
    <property type="project" value="TreeGrafter"/>
</dbReference>
<dbReference type="AlphaFoldDB" id="A0A3N0EZU7"/>
<dbReference type="RefSeq" id="WP_123214459.1">
    <property type="nucleotide sequence ID" value="NZ_RJTM01000012.1"/>
</dbReference>
<dbReference type="HAMAP" id="MF_00795">
    <property type="entry name" value="CutC"/>
    <property type="match status" value="1"/>
</dbReference>
<dbReference type="Proteomes" id="UP000267469">
    <property type="component" value="Unassembled WGS sequence"/>
</dbReference>
<comment type="caution">
    <text evidence="2">Once thought to be involved in copper homeostasis, experiments in E.coli have shown this is not the case.</text>
</comment>
<dbReference type="FunFam" id="3.20.20.380:FF:000001">
    <property type="entry name" value="Copper homeostasis protein CutC"/>
    <property type="match status" value="1"/>
</dbReference>
<comment type="subcellular location">
    <subcellularLocation>
        <location evidence="2">Cytoplasm</location>
    </subcellularLocation>
</comment>
<dbReference type="Pfam" id="PF03932">
    <property type="entry name" value="CutC"/>
    <property type="match status" value="1"/>
</dbReference>
<comment type="caution">
    <text evidence="3">The sequence shown here is derived from an EMBL/GenBank/DDBJ whole genome shotgun (WGS) entry which is preliminary data.</text>
</comment>
<keyword evidence="2" id="KW-0963">Cytoplasm</keyword>
<keyword evidence="4" id="KW-1185">Reference proteome</keyword>
<evidence type="ECO:0000313" key="3">
    <source>
        <dbReference type="EMBL" id="RNL93364.1"/>
    </source>
</evidence>
<evidence type="ECO:0000256" key="1">
    <source>
        <dbReference type="ARBA" id="ARBA00007768"/>
    </source>
</evidence>
<gene>
    <name evidence="2" type="primary">cutC</name>
    <name evidence="3" type="ORF">ED312_02650</name>
</gene>
<sequence>MVIEICANSFLSARNAQLAGADRIELCTELAVGGITPSYGLIKKVTEELDIPVYVLIRPRSGDFCYDDAEFDVMRRDIAFCRETGCAGIVSGVLTRDNDLDAERTGELVDISGPLLFTFHRAFDWTNDPLKTADRLYRLGVKRILTSGQKSTASEGMDMLVKLQEHCKGRPAIMPGGGINADNITGFSENGFREVHFSATAFKQVLSRIPEFSMNSPKFRDETAVAYSDKDKIEAIIRKLKNN</sequence>
<reference evidence="3 4" key="1">
    <citation type="submission" date="2018-10" db="EMBL/GenBank/DDBJ databases">
        <title>Sinomicrobium pectinilyticum sp. nov., a pectinase-producing bacterium isolated from alkaline and saline soil, and emended description of the genus Sinomicrobium.</title>
        <authorList>
            <person name="Cheng B."/>
            <person name="Li C."/>
            <person name="Lai Q."/>
            <person name="Du M."/>
            <person name="Shao Z."/>
            <person name="Xu P."/>
            <person name="Yang C."/>
        </authorList>
    </citation>
    <scope>NUCLEOTIDE SEQUENCE [LARGE SCALE GENOMIC DNA]</scope>
    <source>
        <strain evidence="3 4">5DNS001</strain>
    </source>
</reference>
<dbReference type="InterPro" id="IPR036822">
    <property type="entry name" value="CutC-like_dom_sf"/>
</dbReference>
<proteinExistence type="inferred from homology"/>
<evidence type="ECO:0000256" key="2">
    <source>
        <dbReference type="HAMAP-Rule" id="MF_00795"/>
    </source>
</evidence>
<accession>A0A3N0EZU7</accession>
<protein>
    <recommendedName>
        <fullName evidence="2">PF03932 family protein CutC</fullName>
    </recommendedName>
</protein>